<dbReference type="InterPro" id="IPR004869">
    <property type="entry name" value="MMPL_dom"/>
</dbReference>
<feature type="transmembrane region" description="Helical" evidence="7">
    <location>
        <begin position="335"/>
        <end position="352"/>
    </location>
</feature>
<dbReference type="RefSeq" id="WP_185050535.1">
    <property type="nucleotide sequence ID" value="NZ_BAABIX010000001.1"/>
</dbReference>
<keyword evidence="4 7" id="KW-0812">Transmembrane</keyword>
<name>A0A840NXK2_9ACTN</name>
<evidence type="ECO:0000256" key="3">
    <source>
        <dbReference type="ARBA" id="ARBA00022475"/>
    </source>
</evidence>
<feature type="domain" description="SSD" evidence="8">
    <location>
        <begin position="153"/>
        <end position="298"/>
    </location>
</feature>
<feature type="transmembrane region" description="Helical" evidence="7">
    <location>
        <begin position="170"/>
        <end position="193"/>
    </location>
</feature>
<feature type="transmembrane region" description="Helical" evidence="7">
    <location>
        <begin position="494"/>
        <end position="515"/>
    </location>
</feature>
<feature type="transmembrane region" description="Helical" evidence="7">
    <location>
        <begin position="535"/>
        <end position="556"/>
    </location>
</feature>
<evidence type="ECO:0000256" key="1">
    <source>
        <dbReference type="ARBA" id="ARBA00004651"/>
    </source>
</evidence>
<dbReference type="Pfam" id="PF03176">
    <property type="entry name" value="MMPL"/>
    <property type="match status" value="2"/>
</dbReference>
<dbReference type="GO" id="GO:0005886">
    <property type="term" value="C:plasma membrane"/>
    <property type="evidence" value="ECO:0007669"/>
    <property type="project" value="UniProtKB-SubCell"/>
</dbReference>
<protein>
    <submittedName>
        <fullName evidence="9">RND superfamily putative drug exporter</fullName>
    </submittedName>
</protein>
<feature type="transmembrane region" description="Helical" evidence="7">
    <location>
        <begin position="199"/>
        <end position="220"/>
    </location>
</feature>
<organism evidence="9 10">
    <name type="scientific">Thermocatellispora tengchongensis</name>
    <dbReference type="NCBI Taxonomy" id="1073253"/>
    <lineage>
        <taxon>Bacteria</taxon>
        <taxon>Bacillati</taxon>
        <taxon>Actinomycetota</taxon>
        <taxon>Actinomycetes</taxon>
        <taxon>Streptosporangiales</taxon>
        <taxon>Streptosporangiaceae</taxon>
        <taxon>Thermocatellispora</taxon>
    </lineage>
</organism>
<dbReference type="Proteomes" id="UP000578449">
    <property type="component" value="Unassembled WGS sequence"/>
</dbReference>
<dbReference type="EMBL" id="JACHGN010000006">
    <property type="protein sequence ID" value="MBB5133584.1"/>
    <property type="molecule type" value="Genomic_DNA"/>
</dbReference>
<comment type="caution">
    <text evidence="9">The sequence shown here is derived from an EMBL/GenBank/DDBJ whole genome shotgun (WGS) entry which is preliminary data.</text>
</comment>
<keyword evidence="6 7" id="KW-0472">Membrane</keyword>
<dbReference type="InterPro" id="IPR050545">
    <property type="entry name" value="Mycobact_MmpL"/>
</dbReference>
<feature type="transmembrane region" description="Helical" evidence="7">
    <location>
        <begin position="141"/>
        <end position="163"/>
    </location>
</feature>
<evidence type="ECO:0000313" key="10">
    <source>
        <dbReference type="Proteomes" id="UP000578449"/>
    </source>
</evidence>
<accession>A0A840NXK2</accession>
<dbReference type="PROSITE" id="PS50156">
    <property type="entry name" value="SSD"/>
    <property type="match status" value="1"/>
</dbReference>
<proteinExistence type="inferred from homology"/>
<feature type="transmembrane region" description="Helical" evidence="7">
    <location>
        <begin position="613"/>
        <end position="636"/>
    </location>
</feature>
<reference evidence="9 10" key="1">
    <citation type="submission" date="2020-08" db="EMBL/GenBank/DDBJ databases">
        <title>Genomic Encyclopedia of Type Strains, Phase IV (KMG-IV): sequencing the most valuable type-strain genomes for metagenomic binning, comparative biology and taxonomic classification.</title>
        <authorList>
            <person name="Goeker M."/>
        </authorList>
    </citation>
    <scope>NUCLEOTIDE SEQUENCE [LARGE SCALE GENOMIC DNA]</scope>
    <source>
        <strain evidence="9 10">DSM 45615</strain>
    </source>
</reference>
<gene>
    <name evidence="9" type="ORF">HNP84_003310</name>
</gene>
<evidence type="ECO:0000256" key="5">
    <source>
        <dbReference type="ARBA" id="ARBA00022989"/>
    </source>
</evidence>
<evidence type="ECO:0000256" key="4">
    <source>
        <dbReference type="ARBA" id="ARBA00022692"/>
    </source>
</evidence>
<dbReference type="SUPFAM" id="SSF82866">
    <property type="entry name" value="Multidrug efflux transporter AcrB transmembrane domain"/>
    <property type="match status" value="2"/>
</dbReference>
<evidence type="ECO:0000313" key="9">
    <source>
        <dbReference type="EMBL" id="MBB5133584.1"/>
    </source>
</evidence>
<evidence type="ECO:0000259" key="8">
    <source>
        <dbReference type="PROSITE" id="PS50156"/>
    </source>
</evidence>
<keyword evidence="10" id="KW-1185">Reference proteome</keyword>
<evidence type="ECO:0000256" key="2">
    <source>
        <dbReference type="ARBA" id="ARBA00010157"/>
    </source>
</evidence>
<dbReference type="AlphaFoldDB" id="A0A840NXK2"/>
<dbReference type="PANTHER" id="PTHR33406">
    <property type="entry name" value="MEMBRANE PROTEIN MJ1562-RELATED"/>
    <property type="match status" value="1"/>
</dbReference>
<keyword evidence="5 7" id="KW-1133">Transmembrane helix</keyword>
<dbReference type="Gene3D" id="1.20.1640.10">
    <property type="entry name" value="Multidrug efflux transporter AcrB transmembrane domain"/>
    <property type="match status" value="2"/>
</dbReference>
<comment type="subcellular location">
    <subcellularLocation>
        <location evidence="1">Cell membrane</location>
        <topology evidence="1">Multi-pass membrane protein</topology>
    </subcellularLocation>
</comment>
<sequence>MSRLARLCARRRWTVILLWLAGTAALIAAAVAAPGPVTAEFSLPATESGRAAELLGDRYTEPDGSLVVADVAPEDPRVSALVARMRAVPGVTVGPFTTAPEGDISSAPLRISGADAAAELKRIRDSAGIRAELSGDDFADFAPGGAVEGAGLLAAAVILLVAFGSLIAMALPLFTGVMGVACGVALLTLARHLVPTADFAVYLTIMLGLGVGIDYALLVVTRFRTGLRDGLDVPDAVERAMATAGRSVLFAGVTVILTGAGILFLGPELGGGMALAAGAGVLMVMAAALTLLPALLALIGRRIDRFGLPYRSREPGGAGTLAFRWSRVVQARPRLTAALALGLLAVMSVPALDLRLGWSDAGNRPVSDTTRRAHDLLAEGFGPGAGSPLVLAGPGAADVAAQVARTPGVAAVTPAGPDTLLAVPTTGQQDEATADLVHRLRAELPPPILVTGMTAAGLDYAEFTAGRLPWLVGAVLLASFAVLVPVLRSVVLPVKAIVVNLLSIGATYGVVVAVFQWNLFGGLLGLGQGGPVDAWVPMMLFVIAFGLSMDYEVFLLTRVQEEYSRLRDNAAAVARGLAATARVITAGAAIMICVFAAFGAFDDRALKTMGIGLAAAVLVDATLVRLVLVPAVMEILGDLNWWMPFRTRRGMGRVDQ</sequence>
<feature type="transmembrane region" description="Helical" evidence="7">
    <location>
        <begin position="468"/>
        <end position="487"/>
    </location>
</feature>
<evidence type="ECO:0000256" key="7">
    <source>
        <dbReference type="SAM" id="Phobius"/>
    </source>
</evidence>
<feature type="transmembrane region" description="Helical" evidence="7">
    <location>
        <begin position="273"/>
        <end position="299"/>
    </location>
</feature>
<evidence type="ECO:0000256" key="6">
    <source>
        <dbReference type="ARBA" id="ARBA00023136"/>
    </source>
</evidence>
<feature type="transmembrane region" description="Helical" evidence="7">
    <location>
        <begin position="248"/>
        <end position="267"/>
    </location>
</feature>
<keyword evidence="3" id="KW-1003">Cell membrane</keyword>
<comment type="similarity">
    <text evidence="2">Belongs to the resistance-nodulation-cell division (RND) (TC 2.A.6) family. MmpL subfamily.</text>
</comment>
<dbReference type="PANTHER" id="PTHR33406:SF11">
    <property type="entry name" value="MEMBRANE PROTEIN SCO6666-RELATED"/>
    <property type="match status" value="1"/>
</dbReference>
<feature type="transmembrane region" description="Helical" evidence="7">
    <location>
        <begin position="577"/>
        <end position="601"/>
    </location>
</feature>
<dbReference type="InterPro" id="IPR000731">
    <property type="entry name" value="SSD"/>
</dbReference>